<reference evidence="10" key="1">
    <citation type="submission" date="2023-08" db="EMBL/GenBank/DDBJ databases">
        <title>Chromosome-level Genome Assembly of mud carp (Cirrhinus molitorella).</title>
        <authorList>
            <person name="Liu H."/>
        </authorList>
    </citation>
    <scope>NUCLEOTIDE SEQUENCE</scope>
    <source>
        <strain evidence="10">Prfri</strain>
        <tissue evidence="10">Muscle</tissue>
    </source>
</reference>
<dbReference type="InterPro" id="IPR045860">
    <property type="entry name" value="Snake_toxin-like_sf"/>
</dbReference>
<dbReference type="GO" id="GO:0005576">
    <property type="term" value="C:extracellular region"/>
    <property type="evidence" value="ECO:0007669"/>
    <property type="project" value="UniProtKB-SubCell"/>
</dbReference>
<organism evidence="10 11">
    <name type="scientific">Cirrhinus molitorella</name>
    <name type="common">mud carp</name>
    <dbReference type="NCBI Taxonomy" id="172907"/>
    <lineage>
        <taxon>Eukaryota</taxon>
        <taxon>Metazoa</taxon>
        <taxon>Chordata</taxon>
        <taxon>Craniata</taxon>
        <taxon>Vertebrata</taxon>
        <taxon>Euteleostomi</taxon>
        <taxon>Actinopterygii</taxon>
        <taxon>Neopterygii</taxon>
        <taxon>Teleostei</taxon>
        <taxon>Ostariophysi</taxon>
        <taxon>Cypriniformes</taxon>
        <taxon>Cyprinidae</taxon>
        <taxon>Labeoninae</taxon>
        <taxon>Labeonini</taxon>
        <taxon>Cirrhinus</taxon>
    </lineage>
</organism>
<evidence type="ECO:0000256" key="4">
    <source>
        <dbReference type="ARBA" id="ARBA00022525"/>
    </source>
</evidence>
<dbReference type="SMART" id="SM00134">
    <property type="entry name" value="LU"/>
    <property type="match status" value="3"/>
</dbReference>
<feature type="signal peptide" evidence="8">
    <location>
        <begin position="1"/>
        <end position="23"/>
    </location>
</feature>
<dbReference type="PANTHER" id="PTHR20914:SF24">
    <property type="entry name" value="LYMPHOCYTE ANTIGEN 6 FAMILY MEMBER M2-RELATED"/>
    <property type="match status" value="1"/>
</dbReference>
<dbReference type="Proteomes" id="UP001187343">
    <property type="component" value="Unassembled WGS sequence"/>
</dbReference>
<evidence type="ECO:0000256" key="8">
    <source>
        <dbReference type="SAM" id="SignalP"/>
    </source>
</evidence>
<keyword evidence="7" id="KW-0325">Glycoprotein</keyword>
<keyword evidence="11" id="KW-1185">Reference proteome</keyword>
<dbReference type="Gene3D" id="2.10.60.10">
    <property type="entry name" value="CD59"/>
    <property type="match status" value="4"/>
</dbReference>
<feature type="domain" description="UPAR/Ly6" evidence="9">
    <location>
        <begin position="125"/>
        <end position="201"/>
    </location>
</feature>
<dbReference type="SUPFAM" id="SSF57302">
    <property type="entry name" value="Snake toxin-like"/>
    <property type="match status" value="4"/>
</dbReference>
<feature type="domain" description="UPAR/Ly6" evidence="9">
    <location>
        <begin position="282"/>
        <end position="370"/>
    </location>
</feature>
<evidence type="ECO:0000256" key="5">
    <source>
        <dbReference type="ARBA" id="ARBA00022729"/>
    </source>
</evidence>
<dbReference type="InterPro" id="IPR016054">
    <property type="entry name" value="LY6_UPA_recep-like"/>
</dbReference>
<name>A0AA88Q6Y7_9TELE</name>
<evidence type="ECO:0000313" key="10">
    <source>
        <dbReference type="EMBL" id="KAK2909565.1"/>
    </source>
</evidence>
<feature type="chain" id="PRO_5041740240" description="UPAR/Ly6 domain-containing protein" evidence="8">
    <location>
        <begin position="24"/>
        <end position="439"/>
    </location>
</feature>
<evidence type="ECO:0000256" key="6">
    <source>
        <dbReference type="ARBA" id="ARBA00023136"/>
    </source>
</evidence>
<keyword evidence="3" id="KW-1003">Cell membrane</keyword>
<dbReference type="GO" id="GO:0005886">
    <property type="term" value="C:plasma membrane"/>
    <property type="evidence" value="ECO:0007669"/>
    <property type="project" value="UniProtKB-SubCell"/>
</dbReference>
<gene>
    <name evidence="10" type="ORF">Q8A67_005402</name>
</gene>
<evidence type="ECO:0000313" key="11">
    <source>
        <dbReference type="Proteomes" id="UP001187343"/>
    </source>
</evidence>
<dbReference type="AlphaFoldDB" id="A0AA88Q6Y7"/>
<keyword evidence="4" id="KW-0964">Secreted</keyword>
<evidence type="ECO:0000256" key="1">
    <source>
        <dbReference type="ARBA" id="ARBA00004236"/>
    </source>
</evidence>
<dbReference type="InterPro" id="IPR035076">
    <property type="entry name" value="Toxin/TOLIP"/>
</dbReference>
<evidence type="ECO:0000256" key="3">
    <source>
        <dbReference type="ARBA" id="ARBA00022475"/>
    </source>
</evidence>
<proteinExistence type="predicted"/>
<evidence type="ECO:0000256" key="7">
    <source>
        <dbReference type="ARBA" id="ARBA00023180"/>
    </source>
</evidence>
<keyword evidence="5 8" id="KW-0732">Signal</keyword>
<protein>
    <recommendedName>
        <fullName evidence="9">UPAR/Ly6 domain-containing protein</fullName>
    </recommendedName>
</protein>
<sequence length="439" mass="48035">MDLQISRALLLVIVFAAVPRISGASNDNYRSAQDSHWCYECKDLGKSCLERPVICPIGFSNCMSTTNVVQTGDTHIKMKQKECIEDCQDGSMNLGISQLSFSCCSTHLCNSRDPPDPKTNAPNGRTCHYCDGQSCSNNISCSGTEDRCITATATDRGLPTLVKGCGSKYFCGARKWSFIQDVSCCEGDLCNADDAQAFTQSTRATSEEDAKNVTERLTYNFAKRKFTIKCALKQTLHFIRLLIEDGSADLQSSSVRSLPAVAQVSSACKATELKYGSAQDSLFCYECRGLEDSCEERPVICPNGYSKCMSATNIIQTGDTHLHIKQKECIDFCEDGSMNFGLVRSVYTCCNTHLCNSRDAPDPRNNTPNGRTCYYCDGKDCSKTISCSGTEDRCATTTTTYEGLPILLKGCMSKKICEGLKCSFIENNSCCEGDLCNGD</sequence>
<dbReference type="Pfam" id="PF00087">
    <property type="entry name" value="Toxin_TOLIP"/>
    <property type="match status" value="1"/>
</dbReference>
<comment type="caution">
    <text evidence="10">The sequence shown here is derived from an EMBL/GenBank/DDBJ whole genome shotgun (WGS) entry which is preliminary data.</text>
</comment>
<evidence type="ECO:0000256" key="2">
    <source>
        <dbReference type="ARBA" id="ARBA00004613"/>
    </source>
</evidence>
<dbReference type="InterPro" id="IPR050918">
    <property type="entry name" value="CNF-like_PLA2_Inhibitor"/>
</dbReference>
<dbReference type="EMBL" id="JAUYZG010000004">
    <property type="protein sequence ID" value="KAK2909565.1"/>
    <property type="molecule type" value="Genomic_DNA"/>
</dbReference>
<comment type="subcellular location">
    <subcellularLocation>
        <location evidence="1">Cell membrane</location>
    </subcellularLocation>
    <subcellularLocation>
        <location evidence="2">Secreted</location>
    </subcellularLocation>
</comment>
<keyword evidence="6" id="KW-0472">Membrane</keyword>
<feature type="domain" description="UPAR/Ly6" evidence="9">
    <location>
        <begin position="38"/>
        <end position="124"/>
    </location>
</feature>
<dbReference type="PANTHER" id="PTHR20914">
    <property type="entry name" value="LY6/PLAUR DOMAIN-CONTAINING PROTEIN 8"/>
    <property type="match status" value="1"/>
</dbReference>
<evidence type="ECO:0000259" key="9">
    <source>
        <dbReference type="SMART" id="SM00134"/>
    </source>
</evidence>
<accession>A0AA88Q6Y7</accession>
<dbReference type="Pfam" id="PF00021">
    <property type="entry name" value="UPAR_LY6"/>
    <property type="match status" value="3"/>
</dbReference>